<evidence type="ECO:0000256" key="1">
    <source>
        <dbReference type="ARBA" id="ARBA00004533"/>
    </source>
</evidence>
<dbReference type="HOGENOM" id="CLU_049421_1_0_6"/>
<dbReference type="RefSeq" id="WP_016352545.1">
    <property type="nucleotide sequence ID" value="NC_021291.1"/>
</dbReference>
<dbReference type="Proteomes" id="UP000017881">
    <property type="component" value="Chromosome"/>
</dbReference>
<dbReference type="PANTHER" id="PTHR30606:SF9">
    <property type="entry name" value="LIPID A BIOSYNTHESIS LAUROYLTRANSFERASE"/>
    <property type="match status" value="1"/>
</dbReference>
<keyword evidence="4 7" id="KW-0808">Transferase</keyword>
<keyword evidence="5" id="KW-0472">Membrane</keyword>
<dbReference type="PIRSF" id="PIRSF026649">
    <property type="entry name" value="MsbB"/>
    <property type="match status" value="1"/>
</dbReference>
<keyword evidence="6 7" id="KW-0012">Acyltransferase</keyword>
<keyword evidence="8" id="KW-1185">Reference proteome</keyword>
<comment type="subcellular location">
    <subcellularLocation>
        <location evidence="1">Cell inner membrane</location>
    </subcellularLocation>
</comment>
<protein>
    <submittedName>
        <fullName evidence="7">Lipid A biosynthesis lauroyl acyltransferase</fullName>
    </submittedName>
</protein>
<organism evidence="7 8">
    <name type="scientific">Spiribacter salinus M19-40</name>
    <dbReference type="NCBI Taxonomy" id="1260251"/>
    <lineage>
        <taxon>Bacteria</taxon>
        <taxon>Pseudomonadati</taxon>
        <taxon>Pseudomonadota</taxon>
        <taxon>Gammaproteobacteria</taxon>
        <taxon>Chromatiales</taxon>
        <taxon>Ectothiorhodospiraceae</taxon>
        <taxon>Spiribacter</taxon>
    </lineage>
</organism>
<dbReference type="EMBL" id="CP005963">
    <property type="protein sequence ID" value="AGM40238.1"/>
    <property type="molecule type" value="Genomic_DNA"/>
</dbReference>
<dbReference type="PANTHER" id="PTHR30606">
    <property type="entry name" value="LIPID A BIOSYNTHESIS LAUROYL ACYLTRANSFERASE"/>
    <property type="match status" value="1"/>
</dbReference>
<name>R4VKU9_9GAMM</name>
<evidence type="ECO:0000256" key="6">
    <source>
        <dbReference type="ARBA" id="ARBA00023315"/>
    </source>
</evidence>
<dbReference type="GO" id="GO:0016746">
    <property type="term" value="F:acyltransferase activity"/>
    <property type="evidence" value="ECO:0007669"/>
    <property type="project" value="UniProtKB-KW"/>
</dbReference>
<dbReference type="OrthoDB" id="9803456at2"/>
<evidence type="ECO:0000313" key="7">
    <source>
        <dbReference type="EMBL" id="AGM40238.1"/>
    </source>
</evidence>
<dbReference type="Pfam" id="PF03279">
    <property type="entry name" value="Lip_A_acyltrans"/>
    <property type="match status" value="1"/>
</dbReference>
<keyword evidence="2" id="KW-1003">Cell membrane</keyword>
<evidence type="ECO:0000313" key="8">
    <source>
        <dbReference type="Proteomes" id="UP000017881"/>
    </source>
</evidence>
<reference evidence="7 8" key="1">
    <citation type="journal article" date="2013" name="Genome Announc.">
        <title>Draft Genome of Spiribacter salinus M19-40, an Abundant Gammaproteobacterium in Aquatic Hypersaline Environments.</title>
        <authorList>
            <person name="Leon M.J."/>
            <person name="Ghai R."/>
            <person name="Fernandez A.B."/>
            <person name="Sanchez-Porro C."/>
            <person name="Rodriguez-Valera F."/>
            <person name="Ventosa A."/>
        </authorList>
    </citation>
    <scope>NUCLEOTIDE SEQUENCE [LARGE SCALE GENOMIC DNA]</scope>
    <source>
        <strain evidence="7">M19-40</strain>
    </source>
</reference>
<sequence>MTSGNPQSFMRLRYTGQWLTIGFLWLLSRLPPQRAFSVCERAGRRLSPLLRRRQRIARHNLQVCFPEKTRQEREALLAANSRYVGRALAEIALAWFGGKKVEDIPCIIRGQHHLDEARAGNRPVILLGGHFLCLELIARLLGRNMDLAVIYKPIRKQPLLDQTMVQSRNSIPVETLSRYDLRAIIKTLKRGTPVWYAGDQDYGTRSSVFVPFMGVPAATVTGLTRLTALAQAQVVPIFFNVNDAGDGYEVTFKPALEGFPTGSDTRDAQWMNGIIEQGIRAKPEQYLWAHRRFKNRPPGEPSVYPRSIK</sequence>
<accession>R4VKU9</accession>
<dbReference type="InterPro" id="IPR004960">
    <property type="entry name" value="LipA_acyltrans"/>
</dbReference>
<proteinExistence type="predicted"/>
<dbReference type="PATRIC" id="fig|1260251.3.peg.137"/>
<evidence type="ECO:0000256" key="2">
    <source>
        <dbReference type="ARBA" id="ARBA00022475"/>
    </source>
</evidence>
<evidence type="ECO:0000256" key="3">
    <source>
        <dbReference type="ARBA" id="ARBA00022519"/>
    </source>
</evidence>
<dbReference type="AlphaFoldDB" id="R4VKU9"/>
<dbReference type="GO" id="GO:0005886">
    <property type="term" value="C:plasma membrane"/>
    <property type="evidence" value="ECO:0007669"/>
    <property type="project" value="UniProtKB-SubCell"/>
</dbReference>
<gene>
    <name evidence="7" type="ORF">SPISAL_00685</name>
</gene>
<dbReference type="CDD" id="cd07984">
    <property type="entry name" value="LPLAT_LABLAT-like"/>
    <property type="match status" value="1"/>
</dbReference>
<evidence type="ECO:0000256" key="4">
    <source>
        <dbReference type="ARBA" id="ARBA00022679"/>
    </source>
</evidence>
<keyword evidence="3" id="KW-0997">Cell inner membrane</keyword>
<dbReference type="KEGG" id="ssal:SPISAL_00685"/>
<dbReference type="GO" id="GO:0009247">
    <property type="term" value="P:glycolipid biosynthetic process"/>
    <property type="evidence" value="ECO:0007669"/>
    <property type="project" value="UniProtKB-ARBA"/>
</dbReference>
<dbReference type="eggNOG" id="COG1560">
    <property type="taxonomic scope" value="Bacteria"/>
</dbReference>
<evidence type="ECO:0000256" key="5">
    <source>
        <dbReference type="ARBA" id="ARBA00023136"/>
    </source>
</evidence>